<dbReference type="InterPro" id="IPR050819">
    <property type="entry name" value="Tripeptidyl-peptidase_I"/>
</dbReference>
<dbReference type="InterPro" id="IPR036852">
    <property type="entry name" value="Peptidase_S8/S53_dom_sf"/>
</dbReference>
<dbReference type="Ensembl" id="ENSELUT00000061454.2">
    <property type="protein sequence ID" value="ENSELUP00000053518.2"/>
    <property type="gene ID" value="ENSELUG00000016414.3"/>
</dbReference>
<keyword evidence="7" id="KW-0479">Metal-binding</keyword>
<evidence type="ECO:0000256" key="7">
    <source>
        <dbReference type="ARBA" id="ARBA00022723"/>
    </source>
</evidence>
<feature type="domain" description="Peptidase S53" evidence="21">
    <location>
        <begin position="215"/>
        <end position="579"/>
    </location>
</feature>
<keyword evidence="9 20" id="KW-0378">Hydrolase</keyword>
<keyword evidence="12" id="KW-0106">Calcium</keyword>
<keyword evidence="14" id="KW-1015">Disulfide bond</keyword>
<keyword evidence="16" id="KW-0458">Lysosome</keyword>
<evidence type="ECO:0000256" key="11">
    <source>
        <dbReference type="ARBA" id="ARBA00022825"/>
    </source>
</evidence>
<accession>A0A6Q2XIW0</accession>
<protein>
    <recommendedName>
        <fullName evidence="5">Tripeptidyl-peptidase 1</fullName>
        <ecNumber evidence="4">3.4.14.9</ecNumber>
    </recommendedName>
    <alternativeName>
        <fullName evidence="17">Tripeptidyl aminopeptidase</fullName>
    </alternativeName>
    <alternativeName>
        <fullName evidence="18">Tripeptidyl-peptidase I</fullName>
    </alternativeName>
</protein>
<comment type="subcellular location">
    <subcellularLocation>
        <location evidence="3">Lysosome</location>
    </subcellularLocation>
</comment>
<keyword evidence="6 20" id="KW-0645">Protease</keyword>
<evidence type="ECO:0000256" key="16">
    <source>
        <dbReference type="ARBA" id="ARBA00023228"/>
    </source>
</evidence>
<dbReference type="SUPFAM" id="SSF52743">
    <property type="entry name" value="Subtilisin-like"/>
    <property type="match status" value="1"/>
</dbReference>
<dbReference type="GeneTree" id="ENSGT00390000008684"/>
<dbReference type="PANTHER" id="PTHR14218:SF15">
    <property type="entry name" value="TRIPEPTIDYL-PEPTIDASE 1"/>
    <property type="match status" value="1"/>
</dbReference>
<evidence type="ECO:0000313" key="23">
    <source>
        <dbReference type="Proteomes" id="UP000265140"/>
    </source>
</evidence>
<dbReference type="GO" id="GO:0005764">
    <property type="term" value="C:lysosome"/>
    <property type="evidence" value="ECO:0007669"/>
    <property type="project" value="UniProtKB-SubCell"/>
</dbReference>
<dbReference type="AlphaFoldDB" id="A0A6Q2XIW0"/>
<dbReference type="Proteomes" id="UP000265140">
    <property type="component" value="Chromosome 15"/>
</dbReference>
<evidence type="ECO:0000256" key="20">
    <source>
        <dbReference type="PROSITE-ProRule" id="PRU01032"/>
    </source>
</evidence>
<reference evidence="22" key="4">
    <citation type="submission" date="2025-09" db="UniProtKB">
        <authorList>
            <consortium name="Ensembl"/>
        </authorList>
    </citation>
    <scope>IDENTIFICATION</scope>
</reference>
<proteinExistence type="predicted"/>
<evidence type="ECO:0000256" key="15">
    <source>
        <dbReference type="ARBA" id="ARBA00023180"/>
    </source>
</evidence>
<comment type="cofactor">
    <cofactor evidence="2">
        <name>Ca(2+)</name>
        <dbReference type="ChEBI" id="CHEBI:29108"/>
    </cofactor>
</comment>
<dbReference type="PANTHER" id="PTHR14218">
    <property type="entry name" value="PROTEASE S8 TRIPEPTIDYL PEPTIDASE I CLN2"/>
    <property type="match status" value="1"/>
</dbReference>
<dbReference type="GO" id="GO:0006508">
    <property type="term" value="P:proteolysis"/>
    <property type="evidence" value="ECO:0007669"/>
    <property type="project" value="UniProtKB-KW"/>
</dbReference>
<dbReference type="InParanoid" id="A0A6Q2XIW0"/>
<dbReference type="SMART" id="SM00944">
    <property type="entry name" value="Pro-kuma_activ"/>
    <property type="match status" value="1"/>
</dbReference>
<evidence type="ECO:0000256" key="17">
    <source>
        <dbReference type="ARBA" id="ARBA00032232"/>
    </source>
</evidence>
<dbReference type="GO" id="GO:0004252">
    <property type="term" value="F:serine-type endopeptidase activity"/>
    <property type="evidence" value="ECO:0007669"/>
    <property type="project" value="UniProtKB-UniRule"/>
</dbReference>
<dbReference type="CDD" id="cd11377">
    <property type="entry name" value="Pro-peptidase_S53"/>
    <property type="match status" value="1"/>
</dbReference>
<dbReference type="GO" id="GO:0008240">
    <property type="term" value="F:tripeptidyl-peptidase activity"/>
    <property type="evidence" value="ECO:0007669"/>
    <property type="project" value="TreeGrafter"/>
</dbReference>
<keyword evidence="13" id="KW-0865">Zymogen</keyword>
<keyword evidence="23" id="KW-1185">Reference proteome</keyword>
<evidence type="ECO:0000256" key="14">
    <source>
        <dbReference type="ARBA" id="ARBA00023157"/>
    </source>
</evidence>
<reference evidence="22" key="3">
    <citation type="submission" date="2025-08" db="UniProtKB">
        <authorList>
            <consortium name="Ensembl"/>
        </authorList>
    </citation>
    <scope>IDENTIFICATION</scope>
</reference>
<evidence type="ECO:0000256" key="9">
    <source>
        <dbReference type="ARBA" id="ARBA00022801"/>
    </source>
</evidence>
<dbReference type="Bgee" id="ENSELUG00000016414">
    <property type="expression patterns" value="Expressed in ovary and 15 other cell types or tissues"/>
</dbReference>
<dbReference type="GO" id="GO:0007417">
    <property type="term" value="P:central nervous system development"/>
    <property type="evidence" value="ECO:0007669"/>
    <property type="project" value="TreeGrafter"/>
</dbReference>
<reference evidence="22" key="2">
    <citation type="submission" date="2020-02" db="EMBL/GenBank/DDBJ databases">
        <title>Esox lucius (northern pike) genome, fEsoLuc1, primary haplotype.</title>
        <authorList>
            <person name="Myers G."/>
            <person name="Karagic N."/>
            <person name="Meyer A."/>
            <person name="Pippel M."/>
            <person name="Reichard M."/>
            <person name="Winkler S."/>
            <person name="Tracey A."/>
            <person name="Sims Y."/>
            <person name="Howe K."/>
            <person name="Rhie A."/>
            <person name="Formenti G."/>
            <person name="Durbin R."/>
            <person name="Fedrigo O."/>
            <person name="Jarvis E.D."/>
        </authorList>
    </citation>
    <scope>NUCLEOTIDE SEQUENCE [LARGE SCALE GENOMIC DNA]</scope>
</reference>
<evidence type="ECO:0000256" key="2">
    <source>
        <dbReference type="ARBA" id="ARBA00001913"/>
    </source>
</evidence>
<evidence type="ECO:0000256" key="4">
    <source>
        <dbReference type="ARBA" id="ARBA00012067"/>
    </source>
</evidence>
<keyword evidence="15" id="KW-0325">Glycoprotein</keyword>
<evidence type="ECO:0000256" key="1">
    <source>
        <dbReference type="ARBA" id="ARBA00000884"/>
    </source>
</evidence>
<evidence type="ECO:0000256" key="3">
    <source>
        <dbReference type="ARBA" id="ARBA00004371"/>
    </source>
</evidence>
<evidence type="ECO:0000256" key="5">
    <source>
        <dbReference type="ARBA" id="ARBA00020254"/>
    </source>
</evidence>
<evidence type="ECO:0000256" key="18">
    <source>
        <dbReference type="ARBA" id="ARBA00032661"/>
    </source>
</evidence>
<feature type="active site" description="Charge relay system" evidence="20">
    <location>
        <position position="287"/>
    </location>
</feature>
<evidence type="ECO:0000259" key="21">
    <source>
        <dbReference type="PROSITE" id="PS51695"/>
    </source>
</evidence>
<dbReference type="CDD" id="cd04056">
    <property type="entry name" value="Peptidases_S53"/>
    <property type="match status" value="1"/>
</dbReference>
<keyword evidence="8" id="KW-0732">Signal</keyword>
<dbReference type="OMA" id="YARSVCN"/>
<evidence type="ECO:0000256" key="19">
    <source>
        <dbReference type="ARBA" id="ARBA00045460"/>
    </source>
</evidence>
<dbReference type="SUPFAM" id="SSF54897">
    <property type="entry name" value="Protease propeptides/inhibitors"/>
    <property type="match status" value="1"/>
</dbReference>
<comment type="caution">
    <text evidence="20">Lacks conserved residue(s) required for the propagation of feature annotation.</text>
</comment>
<evidence type="ECO:0000256" key="6">
    <source>
        <dbReference type="ARBA" id="ARBA00022670"/>
    </source>
</evidence>
<dbReference type="FunCoup" id="A0A6Q2XIW0">
    <property type="interactions" value="281"/>
</dbReference>
<dbReference type="GO" id="GO:0046872">
    <property type="term" value="F:metal ion binding"/>
    <property type="evidence" value="ECO:0007669"/>
    <property type="project" value="UniProtKB-KW"/>
</dbReference>
<dbReference type="FunFam" id="3.40.50.200:FF:000012">
    <property type="entry name" value="Tripeptidyl-peptidase 1 preproprotein"/>
    <property type="match status" value="1"/>
</dbReference>
<keyword evidence="11 20" id="KW-0720">Serine protease</keyword>
<evidence type="ECO:0000313" key="22">
    <source>
        <dbReference type="Ensembl" id="ENSELUP00000053518.2"/>
    </source>
</evidence>
<keyword evidence="10" id="KW-0068">Autocatalytic cleavage</keyword>
<reference evidence="23" key="1">
    <citation type="journal article" date="2014" name="PLoS ONE">
        <title>The genome and linkage map of the northern pike (Esox lucius): conserved synteny revealed between the salmonid sister group and the Neoteleostei.</title>
        <authorList>
            <person name="Rondeau E.B."/>
            <person name="Minkley D.R."/>
            <person name="Leong J.S."/>
            <person name="Messmer A.M."/>
            <person name="Jantzen J.R."/>
            <person name="von Schalburg K.R."/>
            <person name="Lemon C."/>
            <person name="Bird N.H."/>
            <person name="Koop B.F."/>
        </authorList>
    </citation>
    <scope>NUCLEOTIDE SEQUENCE</scope>
</reference>
<sequence length="580" mass="63854">MNLIFNCDNFHCISLHSSTRLLGIHLEAYTRVTLVMSELKPELPRAFPIPDHWAHMGRVRPTEEIELTFALRQQNLDRLEDLLLLVSDPSSPQYGKYLTLEEVTALVRPSQLTQKVVRQWLQSNGVSNCQTVLTQDFLQCSMTAQVAEAVLPGSEFHRYVSDDHSLVRSSSLYQVDGDVLQHIDFVGGVHRFPPKGQDLNEVLTKRRSEAKFHLGVTPAALRARYNLTATDVGSAQNNSQAVAQFLEQFYHPADLAEFMAMFGQGFQHRSDVDRVVGTQGGGKAGLEASLDIEYIMSTGANISTWVFSNAGRHESQEPFLQWLLLLSNMTDIPWVHTISYGDDEDSLSAAYMTRINVEFMKVGVRGISMLFASGDSGAGCKHLAKGGNCFRPSFPASSPYVTTVGGTSFKNPFKITYEVTDSISGGGFSNIFKMPDYQVGAVEAYLKAQSALPPKTYFNTSGRAYPDLAALSDNYWVVSDRIPIPWVSGTSASTPVVGGILALINDQRFRKGLPSLGFLNPRLYQLKGRGLFDVTEGCQNSCLDEQVQGKGFCAAASWDPVTGWGTPDYPAFLAALLEGK</sequence>
<organism evidence="22 23">
    <name type="scientific">Esox lucius</name>
    <name type="common">Northern pike</name>
    <dbReference type="NCBI Taxonomy" id="8010"/>
    <lineage>
        <taxon>Eukaryota</taxon>
        <taxon>Metazoa</taxon>
        <taxon>Chordata</taxon>
        <taxon>Craniata</taxon>
        <taxon>Vertebrata</taxon>
        <taxon>Euteleostomi</taxon>
        <taxon>Actinopterygii</taxon>
        <taxon>Neopterygii</taxon>
        <taxon>Teleostei</taxon>
        <taxon>Protacanthopterygii</taxon>
        <taxon>Esociformes</taxon>
        <taxon>Esocidae</taxon>
        <taxon>Esox</taxon>
    </lineage>
</organism>
<evidence type="ECO:0000256" key="12">
    <source>
        <dbReference type="ARBA" id="ARBA00022837"/>
    </source>
</evidence>
<comment type="function">
    <text evidence="19">Lysosomal serine protease with tripeptidyl-peptidase I activity. May act as a non-specific lysosomal peptidase which generates tripeptides from the breakdown products produced by lysosomal proteinases. Requires substrates with an unsubstituted N-terminus.</text>
</comment>
<dbReference type="Gene3D" id="3.40.50.200">
    <property type="entry name" value="Peptidase S8/S53 domain"/>
    <property type="match status" value="1"/>
</dbReference>
<feature type="active site" description="Charge relay system" evidence="20">
    <location>
        <position position="291"/>
    </location>
</feature>
<evidence type="ECO:0000256" key="8">
    <source>
        <dbReference type="ARBA" id="ARBA00022729"/>
    </source>
</evidence>
<dbReference type="PROSITE" id="PS51695">
    <property type="entry name" value="SEDOLISIN"/>
    <property type="match status" value="1"/>
</dbReference>
<dbReference type="InterPro" id="IPR015366">
    <property type="entry name" value="S53_propep"/>
</dbReference>
<comment type="catalytic activity">
    <reaction evidence="1">
        <text>Release of an N-terminal tripeptide from a polypeptide, but also has endopeptidase activity.</text>
        <dbReference type="EC" id="3.4.14.9"/>
    </reaction>
</comment>
<feature type="active site" description="Charge relay system" evidence="20">
    <location>
        <position position="491"/>
    </location>
</feature>
<evidence type="ECO:0000256" key="13">
    <source>
        <dbReference type="ARBA" id="ARBA00023145"/>
    </source>
</evidence>
<dbReference type="Pfam" id="PF09286">
    <property type="entry name" value="Pro-kuma_activ"/>
    <property type="match status" value="1"/>
</dbReference>
<name>A0A6Q2XIW0_ESOLU</name>
<dbReference type="EC" id="3.4.14.9" evidence="4"/>
<dbReference type="InterPro" id="IPR030400">
    <property type="entry name" value="Sedolisin_dom"/>
</dbReference>
<evidence type="ECO:0000256" key="10">
    <source>
        <dbReference type="ARBA" id="ARBA00022813"/>
    </source>
</evidence>
<gene>
    <name evidence="22" type="primary">TPP1</name>
</gene>